<evidence type="ECO:0000313" key="2">
    <source>
        <dbReference type="Proteomes" id="UP000193920"/>
    </source>
</evidence>
<evidence type="ECO:0000313" key="1">
    <source>
        <dbReference type="EMBL" id="ORY37866.1"/>
    </source>
</evidence>
<dbReference type="AlphaFoldDB" id="A0A1Y2BSZ8"/>
<keyword evidence="2" id="KW-1185">Reference proteome</keyword>
<accession>A0A1Y2BSZ8</accession>
<reference evidence="1 2" key="1">
    <citation type="submission" date="2016-08" db="EMBL/GenBank/DDBJ databases">
        <title>A Parts List for Fungal Cellulosomes Revealed by Comparative Genomics.</title>
        <authorList>
            <consortium name="DOE Joint Genome Institute"/>
            <person name="Haitjema C.H."/>
            <person name="Gilmore S.P."/>
            <person name="Henske J.K."/>
            <person name="Solomon K.V."/>
            <person name="De Groot R."/>
            <person name="Kuo A."/>
            <person name="Mondo S.J."/>
            <person name="Salamov A.A."/>
            <person name="Labutti K."/>
            <person name="Zhao Z."/>
            <person name="Chiniquy J."/>
            <person name="Barry K."/>
            <person name="Brewer H.M."/>
            <person name="Purvine S.O."/>
            <person name="Wright A.T."/>
            <person name="Boxma B."/>
            <person name="Van Alen T."/>
            <person name="Hackstein J.H."/>
            <person name="Baker S.E."/>
            <person name="Grigoriev I.V."/>
            <person name="O'Malley M.A."/>
        </authorList>
    </citation>
    <scope>NUCLEOTIDE SEQUENCE [LARGE SCALE GENOMIC DNA]</scope>
    <source>
        <strain evidence="1 2">G1</strain>
    </source>
</reference>
<dbReference type="Proteomes" id="UP000193920">
    <property type="component" value="Unassembled WGS sequence"/>
</dbReference>
<protein>
    <recommendedName>
        <fullName evidence="3">Ankyrin</fullName>
    </recommendedName>
</protein>
<dbReference type="InterPro" id="IPR036770">
    <property type="entry name" value="Ankyrin_rpt-contain_sf"/>
</dbReference>
<organism evidence="1 2">
    <name type="scientific">Neocallimastix californiae</name>
    <dbReference type="NCBI Taxonomy" id="1754190"/>
    <lineage>
        <taxon>Eukaryota</taxon>
        <taxon>Fungi</taxon>
        <taxon>Fungi incertae sedis</taxon>
        <taxon>Chytridiomycota</taxon>
        <taxon>Chytridiomycota incertae sedis</taxon>
        <taxon>Neocallimastigomycetes</taxon>
        <taxon>Neocallimastigales</taxon>
        <taxon>Neocallimastigaceae</taxon>
        <taxon>Neocallimastix</taxon>
    </lineage>
</organism>
<comment type="caution">
    <text evidence="1">The sequence shown here is derived from an EMBL/GenBank/DDBJ whole genome shotgun (WGS) entry which is preliminary data.</text>
</comment>
<evidence type="ECO:0008006" key="3">
    <source>
        <dbReference type="Google" id="ProtNLM"/>
    </source>
</evidence>
<sequence>MNYFLENKYYEIKIIIERNNLIGLKEYIKTNRINLRYYNETSKDILILAILKGAYICLIDFILKECQYESLNYKLGYIECGYEVKINMYEYIPLYISIAKENFELSDLLIKNNADINYNEGIIVKRLFSYGLLTNKKLNYMIKNGLEAKWLLDIFLYNDRVNDTLLNSIFNYTEINSYIINHTRISNDNII</sequence>
<dbReference type="SUPFAM" id="SSF48403">
    <property type="entry name" value="Ankyrin repeat"/>
    <property type="match status" value="1"/>
</dbReference>
<proteinExistence type="predicted"/>
<dbReference type="EMBL" id="MCOG01000140">
    <property type="protein sequence ID" value="ORY37866.1"/>
    <property type="molecule type" value="Genomic_DNA"/>
</dbReference>
<name>A0A1Y2BSZ8_9FUNG</name>
<gene>
    <name evidence="1" type="ORF">LY90DRAFT_511095</name>
</gene>